<evidence type="ECO:0000313" key="11">
    <source>
        <dbReference type="Proteomes" id="UP000290189"/>
    </source>
</evidence>
<dbReference type="InterPro" id="IPR042239">
    <property type="entry name" value="Nop_C"/>
</dbReference>
<feature type="compositionally biased region" description="Basic and acidic residues" evidence="6">
    <location>
        <begin position="437"/>
        <end position="450"/>
    </location>
</feature>
<organism evidence="8 10">
    <name type="scientific">Plasmodiophora brassicae</name>
    <name type="common">Clubroot disease agent</name>
    <dbReference type="NCBI Taxonomy" id="37360"/>
    <lineage>
        <taxon>Eukaryota</taxon>
        <taxon>Sar</taxon>
        <taxon>Rhizaria</taxon>
        <taxon>Endomyxa</taxon>
        <taxon>Phytomyxea</taxon>
        <taxon>Plasmodiophorida</taxon>
        <taxon>Plasmodiophoridae</taxon>
        <taxon>Plasmodiophora</taxon>
    </lineage>
</organism>
<dbReference type="GO" id="GO:0032040">
    <property type="term" value="C:small-subunit processome"/>
    <property type="evidence" value="ECO:0007669"/>
    <property type="project" value="InterPro"/>
</dbReference>
<dbReference type="EMBL" id="CDSF01000083">
    <property type="protein sequence ID" value="CEO98230.1"/>
    <property type="molecule type" value="Genomic_DNA"/>
</dbReference>
<evidence type="ECO:0000259" key="7">
    <source>
        <dbReference type="PROSITE" id="PS51358"/>
    </source>
</evidence>
<comment type="subcellular location">
    <subcellularLocation>
        <location evidence="1">Nucleus</location>
        <location evidence="1">Nucleolus</location>
    </subcellularLocation>
</comment>
<keyword evidence="4" id="KW-0539">Nucleus</keyword>
<dbReference type="PANTHER" id="PTHR10894">
    <property type="entry name" value="NUCLEOLAR PROTEIN 5 NUCLEOLAR PROTEIN NOP5 NOP58"/>
    <property type="match status" value="1"/>
</dbReference>
<keyword evidence="10" id="KW-1185">Reference proteome</keyword>
<evidence type="ECO:0000256" key="1">
    <source>
        <dbReference type="ARBA" id="ARBA00004604"/>
    </source>
</evidence>
<dbReference type="InterPro" id="IPR012974">
    <property type="entry name" value="NOP58/56_N"/>
</dbReference>
<evidence type="ECO:0000256" key="4">
    <source>
        <dbReference type="ARBA" id="ARBA00023242"/>
    </source>
</evidence>
<comment type="similarity">
    <text evidence="2">Belongs to the NOP5/NOP56 family.</text>
</comment>
<proteinExistence type="inferred from homology"/>
<dbReference type="Proteomes" id="UP000290189">
    <property type="component" value="Unassembled WGS sequence"/>
</dbReference>
<feature type="compositionally biased region" description="Basic residues" evidence="6">
    <location>
        <begin position="470"/>
        <end position="479"/>
    </location>
</feature>
<evidence type="ECO:0000313" key="9">
    <source>
        <dbReference type="EMBL" id="SPQ95195.1"/>
    </source>
</evidence>
<dbReference type="Gene3D" id="1.10.287.4070">
    <property type="match status" value="1"/>
</dbReference>
<feature type="region of interest" description="Disordered" evidence="6">
    <location>
        <begin position="437"/>
        <end position="572"/>
    </location>
</feature>
<keyword evidence="3" id="KW-0690">Ribosome biogenesis</keyword>
<feature type="domain" description="Nop" evidence="7">
    <location>
        <begin position="302"/>
        <end position="420"/>
    </location>
</feature>
<evidence type="ECO:0000256" key="3">
    <source>
        <dbReference type="ARBA" id="ARBA00022517"/>
    </source>
</evidence>
<dbReference type="PROSITE" id="PS51358">
    <property type="entry name" value="NOP"/>
    <property type="match status" value="1"/>
</dbReference>
<dbReference type="Pfam" id="PF08156">
    <property type="entry name" value="NOP5NT"/>
    <property type="match status" value="1"/>
</dbReference>
<evidence type="ECO:0000256" key="5">
    <source>
        <dbReference type="ARBA" id="ARBA00040742"/>
    </source>
</evidence>
<reference evidence="8 10" key="1">
    <citation type="submission" date="2015-02" db="EMBL/GenBank/DDBJ databases">
        <authorList>
            <person name="Chooi Y.-H."/>
        </authorList>
    </citation>
    <scope>NUCLEOTIDE SEQUENCE [LARGE SCALE GENOMIC DNA]</scope>
    <source>
        <strain evidence="8">E3</strain>
    </source>
</reference>
<dbReference type="InterPro" id="IPR036070">
    <property type="entry name" value="Nop_dom_sf"/>
</dbReference>
<feature type="compositionally biased region" description="Basic residues" evidence="6">
    <location>
        <begin position="559"/>
        <end position="572"/>
    </location>
</feature>
<dbReference type="Gene3D" id="1.10.246.90">
    <property type="entry name" value="Nop domain"/>
    <property type="match status" value="1"/>
</dbReference>
<dbReference type="InterPro" id="IPR045056">
    <property type="entry name" value="Nop56/Nop58"/>
</dbReference>
<evidence type="ECO:0000313" key="10">
    <source>
        <dbReference type="Proteomes" id="UP000039324"/>
    </source>
</evidence>
<dbReference type="OMA" id="SKCAIAS"/>
<reference evidence="9 11" key="2">
    <citation type="submission" date="2018-03" db="EMBL/GenBank/DDBJ databases">
        <authorList>
            <person name="Fogelqvist J."/>
        </authorList>
    </citation>
    <scope>NUCLEOTIDE SEQUENCE [LARGE SCALE GENOMIC DNA]</scope>
</reference>
<dbReference type="OrthoDB" id="6780543at2759"/>
<dbReference type="SUPFAM" id="SSF89124">
    <property type="entry name" value="Nop domain"/>
    <property type="match status" value="1"/>
</dbReference>
<dbReference type="InterPro" id="IPR002687">
    <property type="entry name" value="Nop_dom"/>
</dbReference>
<dbReference type="FunFam" id="1.10.246.90:FF:000001">
    <property type="entry name" value="Nucleolar protein 56"/>
    <property type="match status" value="1"/>
</dbReference>
<dbReference type="SMART" id="SM00931">
    <property type="entry name" value="NOSIC"/>
    <property type="match status" value="1"/>
</dbReference>
<dbReference type="STRING" id="37360.A0A0G4ISJ4"/>
<dbReference type="EMBL" id="OVEO01000003">
    <property type="protein sequence ID" value="SPQ95195.1"/>
    <property type="molecule type" value="Genomic_DNA"/>
</dbReference>
<dbReference type="GO" id="GO:0042254">
    <property type="term" value="P:ribosome biogenesis"/>
    <property type="evidence" value="ECO:0007669"/>
    <property type="project" value="UniProtKB-KW"/>
</dbReference>
<geneLocation type="mitochondrion" evidence="9"/>
<evidence type="ECO:0000256" key="6">
    <source>
        <dbReference type="SAM" id="MobiDB-lite"/>
    </source>
</evidence>
<evidence type="ECO:0000313" key="8">
    <source>
        <dbReference type="EMBL" id="CEO98230.1"/>
    </source>
</evidence>
<accession>A0A0G4ISJ4</accession>
<keyword evidence="9" id="KW-0496">Mitochondrion</keyword>
<dbReference type="GO" id="GO:0030515">
    <property type="term" value="F:snoRNA binding"/>
    <property type="evidence" value="ECO:0007669"/>
    <property type="project" value="InterPro"/>
</dbReference>
<dbReference type="AlphaFoldDB" id="A0A0G4ISJ4"/>
<dbReference type="GO" id="GO:0031428">
    <property type="term" value="C:box C/D methylation guide snoRNP complex"/>
    <property type="evidence" value="ECO:0007669"/>
    <property type="project" value="InterPro"/>
</dbReference>
<dbReference type="PANTHER" id="PTHR10894:SF0">
    <property type="entry name" value="NUCLEOLAR PROTEIN 56"/>
    <property type="match status" value="1"/>
</dbReference>
<dbReference type="Pfam" id="PF01798">
    <property type="entry name" value="Nop"/>
    <property type="match status" value="1"/>
</dbReference>
<dbReference type="Proteomes" id="UP000039324">
    <property type="component" value="Unassembled WGS sequence"/>
</dbReference>
<evidence type="ECO:0000256" key="2">
    <source>
        <dbReference type="ARBA" id="ARBA00009211"/>
    </source>
</evidence>
<protein>
    <recommendedName>
        <fullName evidence="5">Nucleolar protein 56</fullName>
    </recommendedName>
</protein>
<name>A0A0G4ISJ4_PLABS</name>
<dbReference type="InterPro" id="IPR012976">
    <property type="entry name" value="NOSIC"/>
</dbReference>
<gene>
    <name evidence="8" type="ORF">PBRA_006344</name>
    <name evidence="9" type="ORF">PLBR_LOCUS2410</name>
</gene>
<sequence length="572" mass="63116">MSGLYVLYESAAGVSLFQCDQVDEIAIGDIQKSITDLQRFGTMVTLKAFAPFTNAEMALENINAVSEGTVTPFLAAFLEQNLPKVSSKSSKKSAWKLGVQEAKLGGSIQESLSIPCESTQRILEIVRGIRMHFLHYVKGLGRADIAQAQLGLAHSYSRSKVKFNVNRVDNMVIQAIATLDQLDKDLNTFSMRCREWYGWHFPELAKLATDNVMFAKVAYTLGDRKRISANAADNADLLNELTDVTGDMKLAQDMINAGRTSMGTDISNVDLDQIKMFAEKVASLSAYRVQLFAYLQSKMSACAPNLTALIGELVGARLISHAGSLTNLAKYPASTVQILGAEKALFRALKTKGNTPKYGLIFNSTFIGQAAPKNKGRISRYLANKCSMASRIDSFSDVATDAYGRMLKDQVDERLAFYNTGVAPRKNIDVMTEVAESLRKTEDESGDDKVSKKRKKDQVEAEAADDDAKKAKKEKKKQKKDQVVADEAEPAAKKSKKEKKQKKDEEMQVETTPEAQPVEERETETAAPASKDKKKKKTEKKEKAKQPDAQAVDEGTKEKKSKKKTAKKSKAQ</sequence>